<dbReference type="EMBL" id="QXDF01000001">
    <property type="protein sequence ID" value="RIA55452.1"/>
    <property type="molecule type" value="Genomic_DNA"/>
</dbReference>
<dbReference type="PANTHER" id="PTHR23407:SF1">
    <property type="entry name" value="5-FORMYLTETRAHYDROFOLATE CYCLO-LIGASE"/>
    <property type="match status" value="1"/>
</dbReference>
<feature type="binding site" evidence="4">
    <location>
        <begin position="8"/>
        <end position="12"/>
    </location>
    <ligand>
        <name>ATP</name>
        <dbReference type="ChEBI" id="CHEBI:30616"/>
    </ligand>
</feature>
<evidence type="ECO:0000313" key="7">
    <source>
        <dbReference type="Proteomes" id="UP000266273"/>
    </source>
</evidence>
<comment type="similarity">
    <text evidence="1 5">Belongs to the 5-formyltetrahydrofolate cyclo-ligase family.</text>
</comment>
<evidence type="ECO:0000256" key="2">
    <source>
        <dbReference type="ARBA" id="ARBA00022741"/>
    </source>
</evidence>
<dbReference type="RefSeq" id="WP_119060356.1">
    <property type="nucleotide sequence ID" value="NZ_QXDF01000001.1"/>
</dbReference>
<gene>
    <name evidence="6" type="ORF">BXY53_0518</name>
</gene>
<dbReference type="GO" id="GO:0009396">
    <property type="term" value="P:folic acid-containing compound biosynthetic process"/>
    <property type="evidence" value="ECO:0007669"/>
    <property type="project" value="TreeGrafter"/>
</dbReference>
<feature type="binding site" evidence="4">
    <location>
        <begin position="133"/>
        <end position="141"/>
    </location>
    <ligand>
        <name>ATP</name>
        <dbReference type="ChEBI" id="CHEBI:30616"/>
    </ligand>
</feature>
<dbReference type="PANTHER" id="PTHR23407">
    <property type="entry name" value="ATPASE INHIBITOR/5-FORMYLTETRAHYDROFOLATE CYCLO-LIGASE"/>
    <property type="match status" value="1"/>
</dbReference>
<evidence type="ECO:0000313" key="6">
    <source>
        <dbReference type="EMBL" id="RIA55452.1"/>
    </source>
</evidence>
<dbReference type="GO" id="GO:0030272">
    <property type="term" value="F:5-formyltetrahydrofolate cyclo-ligase activity"/>
    <property type="evidence" value="ECO:0007669"/>
    <property type="project" value="UniProtKB-EC"/>
</dbReference>
<dbReference type="InterPro" id="IPR002698">
    <property type="entry name" value="FTHF_cligase"/>
</dbReference>
<dbReference type="GO" id="GO:0035999">
    <property type="term" value="P:tetrahydrofolate interconversion"/>
    <property type="evidence" value="ECO:0007669"/>
    <property type="project" value="TreeGrafter"/>
</dbReference>
<keyword evidence="5" id="KW-0460">Magnesium</keyword>
<dbReference type="InterPro" id="IPR024185">
    <property type="entry name" value="FTHF_cligase-like_sf"/>
</dbReference>
<keyword evidence="3 4" id="KW-0067">ATP-binding</keyword>
<keyword evidence="2 4" id="KW-0547">Nucleotide-binding</keyword>
<sequence length="193" mass="21015">MTVTSLDKEALRRESLARRAAIPEKAREQAATAVAEGALSFLELPGPAVISGYYPFGDELDCLPLLRRLIDDGHSIGLPVTRKGQPLIFRAWTPETQMVRGALGIPTPPEEAPELTPVVLLVPLAAFDERGYRIGYGGGFYDRTLAKLRAAGPVTAVGVAFAEQRVDRVPNEPHDQPLDWMLMPEGAYRVGRA</sequence>
<keyword evidence="5" id="KW-0479">Metal-binding</keyword>
<keyword evidence="6" id="KW-0436">Ligase</keyword>
<dbReference type="AlphaFoldDB" id="A0A397Q2U1"/>
<dbReference type="EC" id="6.3.3.2" evidence="5"/>
<organism evidence="6 7">
    <name type="scientific">Dichotomicrobium thermohalophilum</name>
    <dbReference type="NCBI Taxonomy" id="933063"/>
    <lineage>
        <taxon>Bacteria</taxon>
        <taxon>Pseudomonadati</taxon>
        <taxon>Pseudomonadota</taxon>
        <taxon>Alphaproteobacteria</taxon>
        <taxon>Hyphomicrobiales</taxon>
        <taxon>Hyphomicrobiaceae</taxon>
        <taxon>Dichotomicrobium</taxon>
    </lineage>
</organism>
<dbReference type="InterPro" id="IPR037171">
    <property type="entry name" value="NagB/RpiA_transferase-like"/>
</dbReference>
<comment type="catalytic activity">
    <reaction evidence="5">
        <text>(6S)-5-formyl-5,6,7,8-tetrahydrofolate + ATP = (6R)-5,10-methenyltetrahydrofolate + ADP + phosphate</text>
        <dbReference type="Rhea" id="RHEA:10488"/>
        <dbReference type="ChEBI" id="CHEBI:30616"/>
        <dbReference type="ChEBI" id="CHEBI:43474"/>
        <dbReference type="ChEBI" id="CHEBI:57455"/>
        <dbReference type="ChEBI" id="CHEBI:57457"/>
        <dbReference type="ChEBI" id="CHEBI:456216"/>
        <dbReference type="EC" id="6.3.3.2"/>
    </reaction>
</comment>
<comment type="caution">
    <text evidence="6">The sequence shown here is derived from an EMBL/GenBank/DDBJ whole genome shotgun (WGS) entry which is preliminary data.</text>
</comment>
<accession>A0A397Q2U1</accession>
<reference evidence="6 7" key="1">
    <citation type="submission" date="2018-08" db="EMBL/GenBank/DDBJ databases">
        <title>Genomic Encyclopedia of Archaeal and Bacterial Type Strains, Phase II (KMG-II): from individual species to whole genera.</title>
        <authorList>
            <person name="Goeker M."/>
        </authorList>
    </citation>
    <scope>NUCLEOTIDE SEQUENCE [LARGE SCALE GENOMIC DNA]</scope>
    <source>
        <strain evidence="6 7">DSM 5002</strain>
    </source>
</reference>
<dbReference type="NCBIfam" id="TIGR02727">
    <property type="entry name" value="MTHFS_bact"/>
    <property type="match status" value="1"/>
</dbReference>
<dbReference type="Pfam" id="PF01812">
    <property type="entry name" value="5-FTHF_cyc-lig"/>
    <property type="match status" value="1"/>
</dbReference>
<evidence type="ECO:0000256" key="3">
    <source>
        <dbReference type="ARBA" id="ARBA00022840"/>
    </source>
</evidence>
<dbReference type="SUPFAM" id="SSF100950">
    <property type="entry name" value="NagB/RpiA/CoA transferase-like"/>
    <property type="match status" value="1"/>
</dbReference>
<dbReference type="PIRSF" id="PIRSF006806">
    <property type="entry name" value="FTHF_cligase"/>
    <property type="match status" value="1"/>
</dbReference>
<dbReference type="GO" id="GO:0005524">
    <property type="term" value="F:ATP binding"/>
    <property type="evidence" value="ECO:0007669"/>
    <property type="project" value="UniProtKB-KW"/>
</dbReference>
<dbReference type="Proteomes" id="UP000266273">
    <property type="component" value="Unassembled WGS sequence"/>
</dbReference>
<name>A0A397Q2U1_9HYPH</name>
<evidence type="ECO:0000256" key="1">
    <source>
        <dbReference type="ARBA" id="ARBA00010638"/>
    </source>
</evidence>
<evidence type="ECO:0000256" key="5">
    <source>
        <dbReference type="RuleBase" id="RU361279"/>
    </source>
</evidence>
<dbReference type="Gene3D" id="3.40.50.10420">
    <property type="entry name" value="NagB/RpiA/CoA transferase-like"/>
    <property type="match status" value="1"/>
</dbReference>
<feature type="binding site" evidence="4">
    <location>
        <position position="59"/>
    </location>
    <ligand>
        <name>substrate</name>
    </ligand>
</feature>
<comment type="cofactor">
    <cofactor evidence="5">
        <name>Mg(2+)</name>
        <dbReference type="ChEBI" id="CHEBI:18420"/>
    </cofactor>
</comment>
<keyword evidence="7" id="KW-1185">Reference proteome</keyword>
<proteinExistence type="inferred from homology"/>
<dbReference type="GO" id="GO:0046872">
    <property type="term" value="F:metal ion binding"/>
    <property type="evidence" value="ECO:0007669"/>
    <property type="project" value="UniProtKB-KW"/>
</dbReference>
<evidence type="ECO:0000256" key="4">
    <source>
        <dbReference type="PIRSR" id="PIRSR006806-1"/>
    </source>
</evidence>
<dbReference type="OrthoDB" id="9801938at2"/>
<protein>
    <recommendedName>
        <fullName evidence="5">5-formyltetrahydrofolate cyclo-ligase</fullName>
        <ecNumber evidence="5">6.3.3.2</ecNumber>
    </recommendedName>
</protein>